<dbReference type="Pfam" id="PF17917">
    <property type="entry name" value="RT_RNaseH"/>
    <property type="match status" value="1"/>
</dbReference>
<dbReference type="PROSITE" id="PS50013">
    <property type="entry name" value="CHROMO_2"/>
    <property type="match status" value="1"/>
</dbReference>
<dbReference type="Pfam" id="PF00665">
    <property type="entry name" value="rve"/>
    <property type="match status" value="1"/>
</dbReference>
<evidence type="ECO:0000256" key="5">
    <source>
        <dbReference type="ARBA" id="ARBA00022801"/>
    </source>
</evidence>
<dbReference type="CDD" id="cd01647">
    <property type="entry name" value="RT_LTR"/>
    <property type="match status" value="1"/>
</dbReference>
<dbReference type="PANTHER" id="PTHR37984:SF5">
    <property type="entry name" value="PROTEIN NYNRIN-LIKE"/>
    <property type="match status" value="1"/>
</dbReference>
<evidence type="ECO:0000256" key="1">
    <source>
        <dbReference type="ARBA" id="ARBA00022679"/>
    </source>
</evidence>
<evidence type="ECO:0000256" key="3">
    <source>
        <dbReference type="ARBA" id="ARBA00022722"/>
    </source>
</evidence>
<dbReference type="SUPFAM" id="SSF53098">
    <property type="entry name" value="Ribonuclease H-like"/>
    <property type="match status" value="1"/>
</dbReference>
<organism evidence="12 13">
    <name type="scientific">Entomortierella parvispora</name>
    <dbReference type="NCBI Taxonomy" id="205924"/>
    <lineage>
        <taxon>Eukaryota</taxon>
        <taxon>Fungi</taxon>
        <taxon>Fungi incertae sedis</taxon>
        <taxon>Mucoromycota</taxon>
        <taxon>Mortierellomycotina</taxon>
        <taxon>Mortierellomycetes</taxon>
        <taxon>Mortierellales</taxon>
        <taxon>Mortierellaceae</taxon>
        <taxon>Entomortierella</taxon>
    </lineage>
</organism>
<dbReference type="GO" id="GO:0003676">
    <property type="term" value="F:nucleic acid binding"/>
    <property type="evidence" value="ECO:0007669"/>
    <property type="project" value="InterPro"/>
</dbReference>
<evidence type="ECO:0000256" key="2">
    <source>
        <dbReference type="ARBA" id="ARBA00022695"/>
    </source>
</evidence>
<gene>
    <name evidence="12" type="ORF">EMPS_07860</name>
</gene>
<dbReference type="InterPro" id="IPR043128">
    <property type="entry name" value="Rev_trsase/Diguanyl_cyclase"/>
</dbReference>
<dbReference type="InterPro" id="IPR041373">
    <property type="entry name" value="RT_RNaseH"/>
</dbReference>
<dbReference type="GO" id="GO:0016787">
    <property type="term" value="F:hydrolase activity"/>
    <property type="evidence" value="ECO:0007669"/>
    <property type="project" value="UniProtKB-KW"/>
</dbReference>
<dbReference type="Gene3D" id="1.10.340.70">
    <property type="match status" value="1"/>
</dbReference>
<dbReference type="Pfam" id="PF17919">
    <property type="entry name" value="RT_RNaseH_2"/>
    <property type="match status" value="1"/>
</dbReference>
<reference evidence="12" key="1">
    <citation type="submission" date="2021-11" db="EMBL/GenBank/DDBJ databases">
        <authorList>
            <person name="Herlambang A."/>
            <person name="Guo Y."/>
            <person name="Takashima Y."/>
            <person name="Nishizawa T."/>
        </authorList>
    </citation>
    <scope>NUCLEOTIDE SEQUENCE</scope>
    <source>
        <strain evidence="12">E1425</strain>
    </source>
</reference>
<evidence type="ECO:0000256" key="9">
    <source>
        <dbReference type="SAM" id="MobiDB-lite"/>
    </source>
</evidence>
<evidence type="ECO:0000256" key="6">
    <source>
        <dbReference type="ARBA" id="ARBA00022918"/>
    </source>
</evidence>
<dbReference type="GO" id="GO:0005634">
    <property type="term" value="C:nucleus"/>
    <property type="evidence" value="ECO:0007669"/>
    <property type="project" value="UniProtKB-ARBA"/>
</dbReference>
<evidence type="ECO:0008006" key="14">
    <source>
        <dbReference type="Google" id="ProtNLM"/>
    </source>
</evidence>
<protein>
    <recommendedName>
        <fullName evidence="14">Reverse transcriptase</fullName>
    </recommendedName>
</protein>
<keyword evidence="5" id="KW-0378">Hydrolase</keyword>
<dbReference type="FunFam" id="3.30.70.270:FF:000020">
    <property type="entry name" value="Transposon Tf2-6 polyprotein-like Protein"/>
    <property type="match status" value="1"/>
</dbReference>
<feature type="compositionally biased region" description="Polar residues" evidence="9">
    <location>
        <begin position="407"/>
        <end position="429"/>
    </location>
</feature>
<dbReference type="Gene3D" id="2.40.50.40">
    <property type="match status" value="1"/>
</dbReference>
<evidence type="ECO:0000259" key="11">
    <source>
        <dbReference type="PROSITE" id="PS50994"/>
    </source>
</evidence>
<comment type="caution">
    <text evidence="12">The sequence shown here is derived from an EMBL/GenBank/DDBJ whole genome shotgun (WGS) entry which is preliminary data.</text>
</comment>
<feature type="domain" description="Chromo" evidence="10">
    <location>
        <begin position="1417"/>
        <end position="1476"/>
    </location>
</feature>
<keyword evidence="13" id="KW-1185">Reference proteome</keyword>
<feature type="coiled-coil region" evidence="8">
    <location>
        <begin position="84"/>
        <end position="159"/>
    </location>
</feature>
<feature type="region of interest" description="Disordered" evidence="9">
    <location>
        <begin position="1"/>
        <end position="34"/>
    </location>
</feature>
<dbReference type="PANTHER" id="PTHR37984">
    <property type="entry name" value="PROTEIN CBG26694"/>
    <property type="match status" value="1"/>
</dbReference>
<dbReference type="Proteomes" id="UP000827284">
    <property type="component" value="Unassembled WGS sequence"/>
</dbReference>
<dbReference type="Gene3D" id="3.30.70.270">
    <property type="match status" value="2"/>
</dbReference>
<feature type="compositionally biased region" description="Low complexity" evidence="9">
    <location>
        <begin position="1501"/>
        <end position="1524"/>
    </location>
</feature>
<dbReference type="InterPro" id="IPR000477">
    <property type="entry name" value="RT_dom"/>
</dbReference>
<dbReference type="InterPro" id="IPR041588">
    <property type="entry name" value="Integrase_H2C2"/>
</dbReference>
<evidence type="ECO:0000259" key="10">
    <source>
        <dbReference type="PROSITE" id="PS50013"/>
    </source>
</evidence>
<sequence length="1524" mass="171025">MSNGSPQNTSPAPVPQNTGEDSSGISAEATPVVSNPLESHSSILALNNSGSPSPVPTSAFAGFAELLRSSAPMEVDGEPPVSRIAQLESLVVRKQQRVDELAEQREDVLLKAEELINASPPAEQSSLVVQRDLMLSDLANKLKQANADLEVAREALNRRRPLIFPTATSLAQETSQVLLNSSNVAPVLNAPFHQALVRYNSFKSIPVFPGTLSVDFARVSLAHYPSSPVLDLTSQLKNVEKKDFEAKFVEVIFTFLDRFEKFLRERLTELFDPLAWRYVSVALQKVEMDRRFDSQMELIKNPLDRTWVQVERAIKTIFCLDMINVGVLYRAVPDNVQNLALSHFNRLSDIKDYDALLTFIRNTSNTLQGTYPWGGFWAASQWAPHLIKQDGTKGHSSHSASHGGSKRQVQSRHSNNRTPASSGTPTSEFSNSNGSSNSTFAHKNKQNSSNYSKRHNAAINRLIEGEADDDDPIPDFGLKIDDIDDKEDTKGLDYDYSTKTVLANPDHVNPTCITAQAVQVGCNGRALNYQLDVMKLDSYDCYLGMDLFSRLGFSISGIQFKRPDLLHDNVESDKKPSIVSSTRPDHENSEEFKSQRQDFLSAIGAPLAENAAINPQSCCPHPSMKGEVDAQISKWLNDGVIVPAPHGTPHMNKLTMAARHDLEGNLLKNRVCLDPRHLNSLLEDTDNFTLPQVADILEKAAGHRFFSTLDLFQAYHRLALTKESQPLTAFMHNGKQYMFARAPFGLKPMTSIFQRGMSLILGDLPFVAVYVDDIVIFSDTAEEHREHVREVIKRLTKANLILNPDKCNFFSTEVILLGFIINESGRRIVPEKVANIRSWAPPTDGKMVQRYLGMFNYFREFIPLYSTLAAPLDELRFRRGSFELSPLQLECFTQIKELISRAPVLSFPDFTQPFYVATDASNLGLGTVLYQLPNGPVYALKKFHYYLWGRHFTLYTDHKPLTFIQNQTDLPTTIANWTETILSHDFECIYRPGLLNIIPDALSRAFPKELWTHSSEPSSEHRDKRRKTAAVTTRRGFRPTVPENNDQTLSVSSEQLGNNLSDPSAPFVHQMQLAEDAMTIPKESERSDLLQKTHGDAHLGANAMVSALHLQKLTWPKLKDACLNFIRKCTACQHFNIARKGYHPLKAVHAIFPGEHLAIDLAQFQQSSNNHVYALVVVDVCTRFVFLRPLKTKEASVIARELFTLFSDIGPPKIVQTDNGSEFSNLLLDSVLTLLQTQHRLSTPYHPRGNGIAERLVRSSKELLCKVLHGKVLAVQFSLNTKVASLHSSTPFSLFYGRAYSSVSNFKQIKSELLTPEDLDDRLEYLTNIVFPAISEKSKASQKQMVDKFNRSHHITEFPVGSFVMTKDMEATGSLDARYDGTYTLKDTTNTILSRNFAPEQLKLALRDDEEEDNNSYELKKIIGHRDIAPGETVYMVKWKNYDSSHNQELPESAFNSKTIIPRYYRQLQKTNPELVPANRMQPEPKAKIKSTSPAAKKKSVTFAQTTKAVTTRTTRSTRPSTNK</sequence>
<proteinExistence type="predicted"/>
<dbReference type="InterPro" id="IPR050951">
    <property type="entry name" value="Retrovirus_Pol_polyprotein"/>
</dbReference>
<keyword evidence="7" id="KW-0511">Multifunctional enzyme</keyword>
<dbReference type="SUPFAM" id="SSF54160">
    <property type="entry name" value="Chromo domain-like"/>
    <property type="match status" value="1"/>
</dbReference>
<feature type="region of interest" description="Disordered" evidence="9">
    <location>
        <begin position="1012"/>
        <end position="1047"/>
    </location>
</feature>
<dbReference type="Gene3D" id="3.30.420.10">
    <property type="entry name" value="Ribonuclease H-like superfamily/Ribonuclease H"/>
    <property type="match status" value="1"/>
</dbReference>
<dbReference type="GO" id="GO:0015074">
    <property type="term" value="P:DNA integration"/>
    <property type="evidence" value="ECO:0007669"/>
    <property type="project" value="InterPro"/>
</dbReference>
<evidence type="ECO:0000256" key="4">
    <source>
        <dbReference type="ARBA" id="ARBA00022759"/>
    </source>
</evidence>
<keyword evidence="8" id="KW-0175">Coiled coil</keyword>
<dbReference type="GO" id="GO:0004519">
    <property type="term" value="F:endonuclease activity"/>
    <property type="evidence" value="ECO:0007669"/>
    <property type="project" value="UniProtKB-KW"/>
</dbReference>
<feature type="domain" description="Integrase catalytic" evidence="11">
    <location>
        <begin position="1149"/>
        <end position="1324"/>
    </location>
</feature>
<evidence type="ECO:0000256" key="7">
    <source>
        <dbReference type="ARBA" id="ARBA00023268"/>
    </source>
</evidence>
<dbReference type="InterPro" id="IPR001584">
    <property type="entry name" value="Integrase_cat-core"/>
</dbReference>
<feature type="region of interest" description="Disordered" evidence="9">
    <location>
        <begin position="389"/>
        <end position="452"/>
    </location>
</feature>
<keyword evidence="6" id="KW-0695">RNA-directed DNA polymerase</keyword>
<dbReference type="CDD" id="cd09274">
    <property type="entry name" value="RNase_HI_RT_Ty3"/>
    <property type="match status" value="1"/>
</dbReference>
<evidence type="ECO:0000313" key="12">
    <source>
        <dbReference type="EMBL" id="GJJ75502.1"/>
    </source>
</evidence>
<evidence type="ECO:0000313" key="13">
    <source>
        <dbReference type="Proteomes" id="UP000827284"/>
    </source>
</evidence>
<keyword evidence="2" id="KW-0548">Nucleotidyltransferase</keyword>
<dbReference type="SMART" id="SM00298">
    <property type="entry name" value="CHROMO"/>
    <property type="match status" value="1"/>
</dbReference>
<dbReference type="Pfam" id="PF00078">
    <property type="entry name" value="RVT_1"/>
    <property type="match status" value="1"/>
</dbReference>
<keyword evidence="4" id="KW-0255">Endonuclease</keyword>
<dbReference type="InterPro" id="IPR000953">
    <property type="entry name" value="Chromo/chromo_shadow_dom"/>
</dbReference>
<dbReference type="Pfam" id="PF17921">
    <property type="entry name" value="Integrase_H2C2"/>
    <property type="match status" value="1"/>
</dbReference>
<feature type="region of interest" description="Disordered" evidence="9">
    <location>
        <begin position="571"/>
        <end position="590"/>
    </location>
</feature>
<name>A0A9P3LYU6_9FUNG</name>
<feature type="region of interest" description="Disordered" evidence="9">
    <location>
        <begin position="1477"/>
        <end position="1524"/>
    </location>
</feature>
<dbReference type="InterPro" id="IPR036397">
    <property type="entry name" value="RNaseH_sf"/>
</dbReference>
<dbReference type="GO" id="GO:0003964">
    <property type="term" value="F:RNA-directed DNA polymerase activity"/>
    <property type="evidence" value="ECO:0007669"/>
    <property type="project" value="UniProtKB-KW"/>
</dbReference>
<keyword evidence="3" id="KW-0540">Nuclease</keyword>
<dbReference type="InterPro" id="IPR041577">
    <property type="entry name" value="RT_RNaseH_2"/>
</dbReference>
<dbReference type="Gene3D" id="3.10.10.10">
    <property type="entry name" value="HIV Type 1 Reverse Transcriptase, subunit A, domain 1"/>
    <property type="match status" value="1"/>
</dbReference>
<evidence type="ECO:0000256" key="8">
    <source>
        <dbReference type="SAM" id="Coils"/>
    </source>
</evidence>
<dbReference type="InterPro" id="IPR016197">
    <property type="entry name" value="Chromo-like_dom_sf"/>
</dbReference>
<dbReference type="InterPro" id="IPR043502">
    <property type="entry name" value="DNA/RNA_pol_sf"/>
</dbReference>
<dbReference type="SUPFAM" id="SSF56672">
    <property type="entry name" value="DNA/RNA polymerases"/>
    <property type="match status" value="1"/>
</dbReference>
<dbReference type="InterPro" id="IPR012337">
    <property type="entry name" value="RNaseH-like_sf"/>
</dbReference>
<feature type="compositionally biased region" description="Polar residues" evidence="9">
    <location>
        <begin position="1"/>
        <end position="25"/>
    </location>
</feature>
<reference evidence="12" key="2">
    <citation type="journal article" date="2022" name="Microbiol. Resour. Announc.">
        <title>Whole-Genome Sequence of Entomortierella parvispora E1425, a Mucoromycotan Fungus Associated with Burkholderiaceae-Related Endosymbiotic Bacteria.</title>
        <authorList>
            <person name="Herlambang A."/>
            <person name="Guo Y."/>
            <person name="Takashima Y."/>
            <person name="Narisawa K."/>
            <person name="Ohta H."/>
            <person name="Nishizawa T."/>
        </authorList>
    </citation>
    <scope>NUCLEOTIDE SEQUENCE</scope>
    <source>
        <strain evidence="12">E1425</strain>
    </source>
</reference>
<dbReference type="EMBL" id="BQFW01000011">
    <property type="protein sequence ID" value="GJJ75502.1"/>
    <property type="molecule type" value="Genomic_DNA"/>
</dbReference>
<dbReference type="OrthoDB" id="10267344at2759"/>
<keyword evidence="1" id="KW-0808">Transferase</keyword>
<dbReference type="PROSITE" id="PS50994">
    <property type="entry name" value="INTEGRASE"/>
    <property type="match status" value="1"/>
</dbReference>
<accession>A0A9P3LYU6</accession>